<dbReference type="PATRIC" id="fig|796385.3.peg.3309"/>
<proteinExistence type="predicted"/>
<feature type="transmembrane region" description="Helical" evidence="1">
    <location>
        <begin position="20"/>
        <end position="40"/>
    </location>
</feature>
<dbReference type="AlphaFoldDB" id="A0A0G3CCF8"/>
<gene>
    <name evidence="2" type="ORF">MCM1_2692</name>
</gene>
<protein>
    <submittedName>
        <fullName evidence="2">Peptidase S49 family</fullName>
    </submittedName>
</protein>
<accession>A0A0G3CCF8</accession>
<reference evidence="2 3" key="2">
    <citation type="journal article" date="2015" name="Stand. Genomic Sci.">
        <title>The complete genome sequence of the rumen methanogen Methanosarcina barkeri CM1.</title>
        <authorList>
            <person name="Lambie S.C."/>
            <person name="Kelly W.J."/>
            <person name="Leahy S.C."/>
            <person name="Li D."/>
            <person name="Reilly K."/>
            <person name="McAllister T.A."/>
            <person name="Valle E.R."/>
            <person name="Attwood G.T."/>
            <person name="Altermann E."/>
        </authorList>
    </citation>
    <scope>NUCLEOTIDE SEQUENCE [LARGE SCALE GENOMIC DNA]</scope>
    <source>
        <strain evidence="2 3">CM1</strain>
    </source>
</reference>
<dbReference type="PANTHER" id="PTHR35984">
    <property type="entry name" value="PERIPLASMIC SERINE PROTEASE"/>
    <property type="match status" value="1"/>
</dbReference>
<organism evidence="2 3">
    <name type="scientific">Methanosarcina barkeri CM1</name>
    <dbReference type="NCBI Taxonomy" id="796385"/>
    <lineage>
        <taxon>Archaea</taxon>
        <taxon>Methanobacteriati</taxon>
        <taxon>Methanobacteriota</taxon>
        <taxon>Stenosarchaea group</taxon>
        <taxon>Methanomicrobia</taxon>
        <taxon>Methanosarcinales</taxon>
        <taxon>Methanosarcinaceae</taxon>
        <taxon>Methanosarcina</taxon>
    </lineage>
</organism>
<dbReference type="NCBIfam" id="NF047768">
    <property type="entry name" value="Clp_like_SDH"/>
    <property type="match status" value="1"/>
</dbReference>
<dbReference type="PANTHER" id="PTHR35984:SF1">
    <property type="entry name" value="PERIPLASMIC SERINE PROTEASE"/>
    <property type="match status" value="1"/>
</dbReference>
<dbReference type="Gene3D" id="3.90.226.10">
    <property type="entry name" value="2-enoyl-CoA Hydratase, Chain A, domain 1"/>
    <property type="match status" value="1"/>
</dbReference>
<dbReference type="SUPFAM" id="SSF52096">
    <property type="entry name" value="ClpP/crotonase"/>
    <property type="match status" value="1"/>
</dbReference>
<dbReference type="EMBL" id="CP008746">
    <property type="protein sequence ID" value="AKJ39694.1"/>
    <property type="molecule type" value="Genomic_DNA"/>
</dbReference>
<keyword evidence="1" id="KW-0812">Transmembrane</keyword>
<keyword evidence="1" id="KW-1133">Transmembrane helix</keyword>
<dbReference type="GO" id="GO:0016020">
    <property type="term" value="C:membrane"/>
    <property type="evidence" value="ECO:0007669"/>
    <property type="project" value="InterPro"/>
</dbReference>
<dbReference type="Pfam" id="PF01972">
    <property type="entry name" value="SDH_protease"/>
    <property type="match status" value="1"/>
</dbReference>
<dbReference type="Proteomes" id="UP000035331">
    <property type="component" value="Chromosome"/>
</dbReference>
<evidence type="ECO:0000256" key="1">
    <source>
        <dbReference type="SAM" id="Phobius"/>
    </source>
</evidence>
<name>A0A0G3CCF8_METBA</name>
<keyword evidence="1" id="KW-0472">Membrane</keyword>
<dbReference type="GeneID" id="24844146"/>
<evidence type="ECO:0000313" key="2">
    <source>
        <dbReference type="EMBL" id="AKJ39694.1"/>
    </source>
</evidence>
<dbReference type="RefSeq" id="WP_230629249.1">
    <property type="nucleotide sequence ID" value="NZ_CP008746.1"/>
</dbReference>
<dbReference type="InterPro" id="IPR029045">
    <property type="entry name" value="ClpP/crotonase-like_dom_sf"/>
</dbReference>
<sequence>MPAGDFWGNILVTLDSTTISLWDLMSLLFVLLFLYAIIYPQSQLKQIRLRRMAKLKTMEKSHGCKVLTMIHRREAISLFGLPAYQYIDEEDAEQILRWIRKYKDYPLELILHTPGGQLHSSIQIARALRRHPKNTKVIIPHYSMSGGTIIALAANEIVMDKDAVIGPIDPQIGDFIRGMYPAPSWIYAAETKKEKSDDITLVMSDISRKALKFTRNVAKELLEGKIQPGPAGESRLDEVVEKLVSGEMIHSTPLSAGEAKEIGLAVSTDFPEDVHEFMKLFKPVKKSVEYVESSSS</sequence>
<evidence type="ECO:0000313" key="3">
    <source>
        <dbReference type="Proteomes" id="UP000035331"/>
    </source>
</evidence>
<dbReference type="InterPro" id="IPR002825">
    <property type="entry name" value="Pept_S49_ser-pept_pro"/>
</dbReference>
<reference evidence="3" key="1">
    <citation type="submission" date="2014-06" db="EMBL/GenBank/DDBJ databases">
        <title>The complete genome sequence of Methanosarcina barkeri CM1.</title>
        <authorList>
            <consortium name="Pastoral Greenhouse Gas Research Consortium"/>
            <person name="Lambie S.C."/>
            <person name="Leahy S.C."/>
            <person name="Kelly W.J."/>
            <person name="Li D."/>
            <person name="Reilly K."/>
            <person name="Attwood G.T."/>
            <person name="Altermann E."/>
        </authorList>
    </citation>
    <scope>NUCLEOTIDE SEQUENCE [LARGE SCALE GENOMIC DNA]</scope>
    <source>
        <strain evidence="3">CM1</strain>
    </source>
</reference>